<dbReference type="RefSeq" id="WP_003052774.1">
    <property type="nucleotide sequence ID" value="NZ_CP006704.1"/>
</dbReference>
<dbReference type="InterPro" id="IPR000504">
    <property type="entry name" value="RRM_dom"/>
</dbReference>
<dbReference type="Gene3D" id="3.30.70.330">
    <property type="match status" value="1"/>
</dbReference>
<dbReference type="EMBL" id="CP006704">
    <property type="protein sequence ID" value="AIJ48298.1"/>
    <property type="molecule type" value="Genomic_DNA"/>
</dbReference>
<gene>
    <name evidence="3" type="ORF">O987_21025</name>
</gene>
<dbReference type="Proteomes" id="UP000028782">
    <property type="component" value="Chromosome"/>
</dbReference>
<dbReference type="InterPro" id="IPR052462">
    <property type="entry name" value="SLIRP/GR-RBP-like"/>
</dbReference>
<organism evidence="3 4">
    <name type="scientific">Comamonas testosteroni TK102</name>
    <dbReference type="NCBI Taxonomy" id="1392005"/>
    <lineage>
        <taxon>Bacteria</taxon>
        <taxon>Pseudomonadati</taxon>
        <taxon>Pseudomonadota</taxon>
        <taxon>Betaproteobacteria</taxon>
        <taxon>Burkholderiales</taxon>
        <taxon>Comamonadaceae</taxon>
        <taxon>Comamonas</taxon>
    </lineage>
</organism>
<proteinExistence type="predicted"/>
<evidence type="ECO:0000313" key="4">
    <source>
        <dbReference type="Proteomes" id="UP000028782"/>
    </source>
</evidence>
<dbReference type="KEGG" id="ctes:O987_21025"/>
<keyword evidence="1" id="KW-0694">RNA-binding</keyword>
<reference evidence="3 4" key="1">
    <citation type="journal article" date="2014" name="Genome Announc.">
        <title>Complete Genome Sequence of Polychlorinated Biphenyl Degrader Comamonas testosteroni TK102 (NBRC 109938).</title>
        <authorList>
            <person name="Fukuda K."/>
            <person name="Hosoyama A."/>
            <person name="Tsuchikane K."/>
            <person name="Ohji S."/>
            <person name="Yamazoe A."/>
            <person name="Fujita N."/>
            <person name="Shintani M."/>
            <person name="Kimbara K."/>
        </authorList>
    </citation>
    <scope>NUCLEOTIDE SEQUENCE [LARGE SCALE GENOMIC DNA]</scope>
    <source>
        <strain evidence="3">TK102</strain>
    </source>
</reference>
<dbReference type="InterPro" id="IPR012677">
    <property type="entry name" value="Nucleotide-bd_a/b_plait_sf"/>
</dbReference>
<dbReference type="PANTHER" id="PTHR48027">
    <property type="entry name" value="HETEROGENEOUS NUCLEAR RIBONUCLEOPROTEIN 87F-RELATED"/>
    <property type="match status" value="1"/>
</dbReference>
<name>A0A076PRG5_COMTE</name>
<dbReference type="GO" id="GO:0003723">
    <property type="term" value="F:RNA binding"/>
    <property type="evidence" value="ECO:0007669"/>
    <property type="project" value="UniProtKB-KW"/>
</dbReference>
<dbReference type="PROSITE" id="PS50102">
    <property type="entry name" value="RRM"/>
    <property type="match status" value="1"/>
</dbReference>
<evidence type="ECO:0000313" key="3">
    <source>
        <dbReference type="EMBL" id="AIJ48298.1"/>
    </source>
</evidence>
<protein>
    <submittedName>
        <fullName evidence="3">RNA-binding protein</fullName>
    </submittedName>
</protein>
<dbReference type="SUPFAM" id="SSF54928">
    <property type="entry name" value="RNA-binding domain, RBD"/>
    <property type="match status" value="1"/>
</dbReference>
<dbReference type="HOGENOM" id="CLU_012062_28_8_4"/>
<feature type="domain" description="RRM" evidence="2">
    <location>
        <begin position="3"/>
        <end position="81"/>
    </location>
</feature>
<dbReference type="AlphaFoldDB" id="A0A076PRG5"/>
<dbReference type="InterPro" id="IPR035979">
    <property type="entry name" value="RBD_domain_sf"/>
</dbReference>
<evidence type="ECO:0000259" key="2">
    <source>
        <dbReference type="PROSITE" id="PS50102"/>
    </source>
</evidence>
<dbReference type="Pfam" id="PF00076">
    <property type="entry name" value="RRM_1"/>
    <property type="match status" value="1"/>
</dbReference>
<dbReference type="SMART" id="SM00360">
    <property type="entry name" value="RRM"/>
    <property type="match status" value="1"/>
</dbReference>
<evidence type="ECO:0000256" key="1">
    <source>
        <dbReference type="ARBA" id="ARBA00022884"/>
    </source>
</evidence>
<accession>A0A076PRG5</accession>
<sequence length="83" mass="8846">MQSNLYVSNLGYGVDRETLKSHFSSCGDVLSSEVITDRNTGQSRGFGFVEMGTAAQAKTAIDSLNDQSLGGRVISVSLANTRK</sequence>